<dbReference type="Proteomes" id="UP000325440">
    <property type="component" value="Unassembled WGS sequence"/>
</dbReference>
<proteinExistence type="predicted"/>
<keyword evidence="2" id="KW-1185">Reference proteome</keyword>
<name>A0A5E4NFM0_9HEMI</name>
<gene>
    <name evidence="1" type="ORF">CINCED_3A007407</name>
</gene>
<feature type="non-terminal residue" evidence="1">
    <location>
        <position position="1"/>
    </location>
</feature>
<reference evidence="1 2" key="1">
    <citation type="submission" date="2019-08" db="EMBL/GenBank/DDBJ databases">
        <authorList>
            <person name="Alioto T."/>
            <person name="Alioto T."/>
            <person name="Gomez Garrido J."/>
        </authorList>
    </citation>
    <scope>NUCLEOTIDE SEQUENCE [LARGE SCALE GENOMIC DNA]</scope>
</reference>
<dbReference type="OrthoDB" id="6625634at2759"/>
<dbReference type="AlphaFoldDB" id="A0A5E4NFM0"/>
<evidence type="ECO:0000313" key="1">
    <source>
        <dbReference type="EMBL" id="VVC41350.1"/>
    </source>
</evidence>
<sequence length="81" mass="9179">TAKIYENVLSLNAIVTLKAESFIRRNRWENDGRNSTTNKPQTTAIETLPYCTDIVPNIKLLLQMFTTLPVVTATPERTFPP</sequence>
<protein>
    <recommendedName>
        <fullName evidence="3">HAT, C-terminal dimerisation domain</fullName>
    </recommendedName>
</protein>
<accession>A0A5E4NFM0</accession>
<evidence type="ECO:0000313" key="2">
    <source>
        <dbReference type="Proteomes" id="UP000325440"/>
    </source>
</evidence>
<organism evidence="1 2">
    <name type="scientific">Cinara cedri</name>
    <dbReference type="NCBI Taxonomy" id="506608"/>
    <lineage>
        <taxon>Eukaryota</taxon>
        <taxon>Metazoa</taxon>
        <taxon>Ecdysozoa</taxon>
        <taxon>Arthropoda</taxon>
        <taxon>Hexapoda</taxon>
        <taxon>Insecta</taxon>
        <taxon>Pterygota</taxon>
        <taxon>Neoptera</taxon>
        <taxon>Paraneoptera</taxon>
        <taxon>Hemiptera</taxon>
        <taxon>Sternorrhyncha</taxon>
        <taxon>Aphidomorpha</taxon>
        <taxon>Aphidoidea</taxon>
        <taxon>Aphididae</taxon>
        <taxon>Lachninae</taxon>
        <taxon>Cinara</taxon>
    </lineage>
</organism>
<evidence type="ECO:0008006" key="3">
    <source>
        <dbReference type="Google" id="ProtNLM"/>
    </source>
</evidence>
<dbReference type="EMBL" id="CABPRJ010001917">
    <property type="protein sequence ID" value="VVC41350.1"/>
    <property type="molecule type" value="Genomic_DNA"/>
</dbReference>